<reference evidence="5" key="1">
    <citation type="submission" date="2020-04" db="EMBL/GenBank/DDBJ databases">
        <authorList>
            <person name="Alioto T."/>
            <person name="Alioto T."/>
            <person name="Gomez Garrido J."/>
        </authorList>
    </citation>
    <scope>NUCLEOTIDE SEQUENCE</scope>
    <source>
        <strain evidence="5">A484AB</strain>
    </source>
</reference>
<keyword evidence="1" id="KW-0479">Metal-binding</keyword>
<feature type="compositionally biased region" description="Basic and acidic residues" evidence="4">
    <location>
        <begin position="681"/>
        <end position="690"/>
    </location>
</feature>
<evidence type="ECO:0000256" key="4">
    <source>
        <dbReference type="SAM" id="MobiDB-lite"/>
    </source>
</evidence>
<sequence length="1092" mass="126150">MLNANVLFHFMLLPESRRRKTEGYEMILLLLSISFGYNRTDLRTVLITIFWLGRLAYSLEDYQGPLPELEAFETLINKNRPPEMVDQERNKFELDTLSGSGTWPKLKRSSRSQDSSVKEGSLEYFEHMRRQLIPRLTANVKEKAVMYDRIQQGASRDKRHSEERSRSFYIPKSEDGQLTGKTAKRAHSVGVLNRKRDHTPTNEYKVPLYTGSITRRTPAKVSQSNIPKEPAIHYSQEPVKTNRTERSFQYDTKPIIKGKAPSSHSAVRGRSKNKKDSDYVSVRALITQWSGPDAKRDIQSQPIQQEKYKNRRSLPANFDASDILSERKELPHSKSVAEAVHYKSQRNYISTSDWSLDARSPSVRNRGLPDRKQDYVVENRTRRKSEPSTYSSREYGPALIERNRSSSMKNKDDSNNRDFKDKARESIIKKSETTQDMYAAIPYAQQQKPQKEKERDMKSKDHYSEHPVKSRKSFPLIQKAEVKHVANYVDQKFYQPKNGASVDRRKLESISKYATMPARRTKVSRDELIGGKNEREGEREKVTDVNWDKMNRKVDEKSEKAIKHIPKRSSSERGSSPHRRLPTYEEAIVPLQETDLVDAAKKSEIDNKDYVSVELLQQKRARNKGKPSTVTAKGHDYLTQKPTVNEYISKQHVTHASELVQPNLPSKDATRNYEVTPKRRYSQERSKDFPSVKQTAASTNKSMGTSEFDARKASSEKTPHQNESDVYVKDVNNNQLPVYDGKALKTLLTSPQQRSSKNYSTRKSFEKDNQSSITKVADPVSKITKPKKENQDILNEYEHLREEQKTILDADFKDRSRLTRMDPNVAQQFTSQGGVSFSNVVHEGELLQLVAAEEKYWKDKIERKDKVERKETSAKQKEIKKVGNEKQERVNEMLQEFKKHDQRGKIDYSEITDTLRAEEEFLAQEAEKLLKQRFQEKAAIKPTLTTRDPQFDGKEHYNDSTKPKSPVEGTSPGLHSILKPSSRQKKPPSVTSSDDINLKPEADQAYYHNHPKRILHSRSPVYICSGCRLPVERDICLYVAELQSYWHEKCFRCSVCHSNLIQNEQTPKIRVMFSRIHCENCLSNKKTGEFTL</sequence>
<feature type="region of interest" description="Disordered" evidence="4">
    <location>
        <begin position="357"/>
        <end position="424"/>
    </location>
</feature>
<protein>
    <submittedName>
        <fullName evidence="5">Trichohyalin-like isoform X1</fullName>
    </submittedName>
</protein>
<evidence type="ECO:0000256" key="2">
    <source>
        <dbReference type="ARBA" id="ARBA00022833"/>
    </source>
</evidence>
<organism evidence="5 6">
    <name type="scientific">Paramuricea clavata</name>
    <name type="common">Red gorgonian</name>
    <name type="synonym">Violescent sea-whip</name>
    <dbReference type="NCBI Taxonomy" id="317549"/>
    <lineage>
        <taxon>Eukaryota</taxon>
        <taxon>Metazoa</taxon>
        <taxon>Cnidaria</taxon>
        <taxon>Anthozoa</taxon>
        <taxon>Octocorallia</taxon>
        <taxon>Malacalcyonacea</taxon>
        <taxon>Plexauridae</taxon>
        <taxon>Paramuricea</taxon>
    </lineage>
</organism>
<feature type="region of interest" description="Disordered" evidence="4">
    <location>
        <begin position="254"/>
        <end position="277"/>
    </location>
</feature>
<dbReference type="Pfam" id="PF00412">
    <property type="entry name" value="LIM"/>
    <property type="match status" value="1"/>
</dbReference>
<feature type="region of interest" description="Disordered" evidence="4">
    <location>
        <begin position="657"/>
        <end position="726"/>
    </location>
</feature>
<evidence type="ECO:0000256" key="3">
    <source>
        <dbReference type="ARBA" id="ARBA00023038"/>
    </source>
</evidence>
<dbReference type="EMBL" id="CACRXK020001038">
    <property type="protein sequence ID" value="CAB3986582.1"/>
    <property type="molecule type" value="Genomic_DNA"/>
</dbReference>
<feature type="region of interest" description="Disordered" evidence="4">
    <location>
        <begin position="551"/>
        <end position="583"/>
    </location>
</feature>
<feature type="compositionally biased region" description="Basic and acidic residues" evidence="4">
    <location>
        <begin position="551"/>
        <end position="562"/>
    </location>
</feature>
<keyword evidence="2" id="KW-0862">Zinc</keyword>
<feature type="compositionally biased region" description="Basic and acidic residues" evidence="4">
    <location>
        <begin position="708"/>
        <end position="726"/>
    </location>
</feature>
<feature type="compositionally biased region" description="Basic and acidic residues" evidence="4">
    <location>
        <begin position="367"/>
        <end position="386"/>
    </location>
</feature>
<dbReference type="CDD" id="cd08368">
    <property type="entry name" value="LIM"/>
    <property type="match status" value="1"/>
</dbReference>
<dbReference type="PROSITE" id="PS00478">
    <property type="entry name" value="LIM_DOMAIN_1"/>
    <property type="match status" value="1"/>
</dbReference>
<keyword evidence="3" id="KW-0440">LIM domain</keyword>
<dbReference type="OrthoDB" id="15627at2759"/>
<dbReference type="PROSITE" id="PS50023">
    <property type="entry name" value="LIM_DOMAIN_2"/>
    <property type="match status" value="1"/>
</dbReference>
<feature type="compositionally biased region" description="Basic and acidic residues" evidence="4">
    <location>
        <begin position="949"/>
        <end position="962"/>
    </location>
</feature>
<feature type="compositionally biased region" description="Basic and acidic residues" evidence="4">
    <location>
        <begin position="449"/>
        <end position="468"/>
    </location>
</feature>
<feature type="compositionally biased region" description="Polar residues" evidence="4">
    <location>
        <begin position="692"/>
        <end position="705"/>
    </location>
</feature>
<dbReference type="Gene3D" id="2.10.110.10">
    <property type="entry name" value="Cysteine Rich Protein"/>
    <property type="match status" value="1"/>
</dbReference>
<dbReference type="GO" id="GO:0046872">
    <property type="term" value="F:metal ion binding"/>
    <property type="evidence" value="ECO:0007669"/>
    <property type="project" value="UniProtKB-KW"/>
</dbReference>
<keyword evidence="6" id="KW-1185">Reference proteome</keyword>
<gene>
    <name evidence="5" type="ORF">PACLA_8A038800</name>
</gene>
<dbReference type="AlphaFoldDB" id="A0A6S7GBL2"/>
<dbReference type="Proteomes" id="UP001152795">
    <property type="component" value="Unassembled WGS sequence"/>
</dbReference>
<evidence type="ECO:0000313" key="6">
    <source>
        <dbReference type="Proteomes" id="UP001152795"/>
    </source>
</evidence>
<comment type="caution">
    <text evidence="5">The sequence shown here is derived from an EMBL/GenBank/DDBJ whole genome shotgun (WGS) entry which is preliminary data.</text>
</comment>
<feature type="compositionally biased region" description="Basic and acidic residues" evidence="4">
    <location>
        <begin position="401"/>
        <end position="424"/>
    </location>
</feature>
<feature type="region of interest" description="Disordered" evidence="4">
    <location>
        <begin position="940"/>
        <end position="998"/>
    </location>
</feature>
<dbReference type="InterPro" id="IPR001781">
    <property type="entry name" value="Znf_LIM"/>
</dbReference>
<dbReference type="SMART" id="SM00132">
    <property type="entry name" value="LIM"/>
    <property type="match status" value="1"/>
</dbReference>
<feature type="compositionally biased region" description="Polar residues" evidence="4">
    <location>
        <begin position="747"/>
        <end position="762"/>
    </location>
</feature>
<feature type="region of interest" description="Disordered" evidence="4">
    <location>
        <begin position="747"/>
        <end position="773"/>
    </location>
</feature>
<proteinExistence type="predicted"/>
<accession>A0A6S7GBL2</accession>
<name>A0A6S7GBL2_PARCT</name>
<feature type="region of interest" description="Disordered" evidence="4">
    <location>
        <begin position="292"/>
        <end position="314"/>
    </location>
</feature>
<evidence type="ECO:0000256" key="1">
    <source>
        <dbReference type="ARBA" id="ARBA00022723"/>
    </source>
</evidence>
<evidence type="ECO:0000313" key="5">
    <source>
        <dbReference type="EMBL" id="CAB3986582.1"/>
    </source>
</evidence>
<feature type="region of interest" description="Disordered" evidence="4">
    <location>
        <begin position="441"/>
        <end position="471"/>
    </location>
</feature>